<dbReference type="InterPro" id="IPR027623">
    <property type="entry name" value="AmmeMemoSam_A"/>
</dbReference>
<dbReference type="SUPFAM" id="SSF143447">
    <property type="entry name" value="AMMECR1-like"/>
    <property type="match status" value="1"/>
</dbReference>
<dbReference type="EMBL" id="BDME01000007">
    <property type="protein sequence ID" value="GAX88364.1"/>
    <property type="molecule type" value="Genomic_DNA"/>
</dbReference>
<dbReference type="OrthoDB" id="9782820at2"/>
<organism evidence="2 3">
    <name type="scientific">Lebetimonas natsushimae</name>
    <dbReference type="NCBI Taxonomy" id="1936991"/>
    <lineage>
        <taxon>Bacteria</taxon>
        <taxon>Pseudomonadati</taxon>
        <taxon>Campylobacterota</taxon>
        <taxon>Epsilonproteobacteria</taxon>
        <taxon>Nautiliales</taxon>
        <taxon>Nautiliaceae</taxon>
        <taxon>Lebetimonas</taxon>
    </lineage>
</organism>
<dbReference type="InterPro" id="IPR027485">
    <property type="entry name" value="AMMECR1_N"/>
</dbReference>
<dbReference type="Pfam" id="PF01871">
    <property type="entry name" value="AMMECR1"/>
    <property type="match status" value="1"/>
</dbReference>
<dbReference type="NCBIfam" id="TIGR00296">
    <property type="entry name" value="TIGR00296 family protein"/>
    <property type="match status" value="1"/>
</dbReference>
<dbReference type="PANTHER" id="PTHR13016">
    <property type="entry name" value="AMMECR1 HOMOLOG"/>
    <property type="match status" value="1"/>
</dbReference>
<name>A0A292YIV2_9BACT</name>
<dbReference type="Gene3D" id="3.30.1490.150">
    <property type="entry name" value="Hypothetical protein ph0010, domain 2"/>
    <property type="match status" value="1"/>
</dbReference>
<dbReference type="NCBIfam" id="TIGR04335">
    <property type="entry name" value="AmmeMemoSam_A"/>
    <property type="match status" value="1"/>
</dbReference>
<gene>
    <name evidence="2" type="ORF">LNAT_P1660</name>
</gene>
<proteinExistence type="predicted"/>
<dbReference type="InterPro" id="IPR036071">
    <property type="entry name" value="AMMECR1_dom_sf"/>
</dbReference>
<dbReference type="AlphaFoldDB" id="A0A292YIV2"/>
<dbReference type="RefSeq" id="WP_096260189.1">
    <property type="nucleotide sequence ID" value="NZ_BDME01000007.1"/>
</dbReference>
<sequence>MENLKILPKLARLSILEEFEGKKLIDKDEWIEKYPFLAEKRACFVTLKKKNMPRGSNLRGCIGSILPYRPLIEDVIENAKAAAFGDPRFEPLRPEEFDEIEIEVSVLTIPEKLEYEDVNDLRQKIRPGVDGVILQLANHQATFLPSVWEELPNFDLFFAHLCLKAGLAGDCLQYHPVIYTYQAIEVKED</sequence>
<evidence type="ECO:0000313" key="2">
    <source>
        <dbReference type="EMBL" id="GAX88364.1"/>
    </source>
</evidence>
<evidence type="ECO:0000313" key="3">
    <source>
        <dbReference type="Proteomes" id="UP000217944"/>
    </source>
</evidence>
<dbReference type="InterPro" id="IPR002733">
    <property type="entry name" value="AMMECR1_domain"/>
</dbReference>
<evidence type="ECO:0000259" key="1">
    <source>
        <dbReference type="PROSITE" id="PS51112"/>
    </source>
</evidence>
<dbReference type="PROSITE" id="PS51112">
    <property type="entry name" value="AMMECR1"/>
    <property type="match status" value="1"/>
</dbReference>
<dbReference type="PANTHER" id="PTHR13016:SF0">
    <property type="entry name" value="AMME SYNDROME CANDIDATE GENE 1 PROTEIN"/>
    <property type="match status" value="1"/>
</dbReference>
<dbReference type="InterPro" id="IPR023473">
    <property type="entry name" value="AMMECR1"/>
</dbReference>
<keyword evidence="3" id="KW-1185">Reference proteome</keyword>
<accession>A0A292YIV2</accession>
<dbReference type="Proteomes" id="UP000217944">
    <property type="component" value="Unassembled WGS sequence"/>
</dbReference>
<comment type="caution">
    <text evidence="2">The sequence shown here is derived from an EMBL/GenBank/DDBJ whole genome shotgun (WGS) entry which is preliminary data.</text>
</comment>
<reference evidence="2 3" key="1">
    <citation type="journal article" date="2017" name="Syst. Appl. Microbiol.">
        <title>Lebetimonas natsushimae sp. nov., a novel strictly anaerobic, moderately thermophilic chemoautotroph isolated from a deep-sea hydrothermal vent polychaete nest in the Mid-Okinawa Trough.</title>
        <authorList>
            <person name="Nagata R."/>
            <person name="Takaki Y."/>
            <person name="Tame A."/>
            <person name="Nunoura T."/>
            <person name="Muto H."/>
            <person name="Mino S."/>
            <person name="Sawayama S."/>
            <person name="Takai K."/>
            <person name="Nakagawa S."/>
        </authorList>
    </citation>
    <scope>NUCLEOTIDE SEQUENCE [LARGE SCALE GENOMIC DNA]</scope>
    <source>
        <strain evidence="2 3">HS1857</strain>
    </source>
</reference>
<protein>
    <recommendedName>
        <fullName evidence="1">AMMECR1 domain-containing protein</fullName>
    </recommendedName>
</protein>
<dbReference type="Gene3D" id="3.30.700.20">
    <property type="entry name" value="Hypothetical protein ph0010, domain 1"/>
    <property type="match status" value="1"/>
</dbReference>
<feature type="domain" description="AMMECR1" evidence="1">
    <location>
        <begin position="2"/>
        <end position="189"/>
    </location>
</feature>